<gene>
    <name evidence="2" type="ORF">PYX00_008565</name>
</gene>
<comment type="caution">
    <text evidence="2">The sequence shown here is derived from an EMBL/GenBank/DDBJ whole genome shotgun (WGS) entry which is preliminary data.</text>
</comment>
<dbReference type="PANTHER" id="PTHR13228:SF3">
    <property type="entry name" value="CONSERVED OLIGOMERIC GOLGI COMPLEX SUBUNIT 5"/>
    <property type="match status" value="1"/>
</dbReference>
<dbReference type="PANTHER" id="PTHR13228">
    <property type="entry name" value="CONSERVED OLIGOMERIC GOLGI COMPLEX COMPONENT 5"/>
    <property type="match status" value="1"/>
</dbReference>
<dbReference type="InterPro" id="IPR019465">
    <property type="entry name" value="Cog5"/>
</dbReference>
<dbReference type="AlphaFoldDB" id="A0AAW2HNH0"/>
<dbReference type="EMBL" id="JARGDH010000004">
    <property type="protein sequence ID" value="KAL0271484.1"/>
    <property type="molecule type" value="Genomic_DNA"/>
</dbReference>
<dbReference type="GO" id="GO:0006891">
    <property type="term" value="P:intra-Golgi vesicle-mediated transport"/>
    <property type="evidence" value="ECO:0007669"/>
    <property type="project" value="InterPro"/>
</dbReference>
<reference evidence="2" key="1">
    <citation type="journal article" date="2024" name="Gigascience">
        <title>Chromosome-level genome of the poultry shaft louse Menopon gallinae provides insight into the host-switching and adaptive evolution of parasitic lice.</title>
        <authorList>
            <person name="Xu Y."/>
            <person name="Ma L."/>
            <person name="Liu S."/>
            <person name="Liang Y."/>
            <person name="Liu Q."/>
            <person name="He Z."/>
            <person name="Tian L."/>
            <person name="Duan Y."/>
            <person name="Cai W."/>
            <person name="Li H."/>
            <person name="Song F."/>
        </authorList>
    </citation>
    <scope>NUCLEOTIDE SEQUENCE</scope>
    <source>
        <strain evidence="2">Cailab_2023a</strain>
    </source>
</reference>
<feature type="domain" description="Conserved oligomeric Golgi complex subunit 5 helical" evidence="1">
    <location>
        <begin position="93"/>
        <end position="300"/>
    </location>
</feature>
<protein>
    <recommendedName>
        <fullName evidence="1">Conserved oligomeric Golgi complex subunit 5 helical domain-containing protein</fullName>
    </recommendedName>
</protein>
<dbReference type="GO" id="GO:0017119">
    <property type="term" value="C:Golgi transport complex"/>
    <property type="evidence" value="ECO:0007669"/>
    <property type="project" value="InterPro"/>
</dbReference>
<evidence type="ECO:0000313" key="2">
    <source>
        <dbReference type="EMBL" id="KAL0271484.1"/>
    </source>
</evidence>
<dbReference type="Pfam" id="PF20649">
    <property type="entry name" value="COG5_C"/>
    <property type="match status" value="1"/>
</dbReference>
<organism evidence="2">
    <name type="scientific">Menopon gallinae</name>
    <name type="common">poultry shaft louse</name>
    <dbReference type="NCBI Taxonomy" id="328185"/>
    <lineage>
        <taxon>Eukaryota</taxon>
        <taxon>Metazoa</taxon>
        <taxon>Ecdysozoa</taxon>
        <taxon>Arthropoda</taxon>
        <taxon>Hexapoda</taxon>
        <taxon>Insecta</taxon>
        <taxon>Pterygota</taxon>
        <taxon>Neoptera</taxon>
        <taxon>Paraneoptera</taxon>
        <taxon>Psocodea</taxon>
        <taxon>Troctomorpha</taxon>
        <taxon>Phthiraptera</taxon>
        <taxon>Amblycera</taxon>
        <taxon>Menoponidae</taxon>
        <taxon>Menopon</taxon>
    </lineage>
</organism>
<proteinExistence type="predicted"/>
<name>A0AAW2HNH0_9NEOP</name>
<sequence length="466" mass="52519">MESVLEMMSIHVHSLLSGVGQVRMRIADPCQKMEHLNVVMGNILQTLDILRRISKIQDVWNRLNSHLSNDAHNYLKISQNVHELDELLNEVDLSGIDLLEPNIQKLRIVKKEIGEKAKQMLTSAMKNCDATQISKAVQILYNLGLLVTVTKDVLKSTFKYIQEVIQENLDVRKLTETEGADSVKRGPGKAAIPSLINASSFRQKMWSALEKIFDSIYYHSIQMEMFEAVLHQNRNDFIGTKSNSYAQTFPEDSKHITQDFWNFVSSFLAGELVNSASNCSLMKSALEGEYPRFLRLYMDLCKKLQNTEKPDNFSFDFPLNDGVIAPFKKAYLSRLDSMVLDPVHSMFTRDDVPTTEDIDLLIRIIQSELCVALFDPNLSSEIAENISKSIRLFCVSCEEIFVVQGPDATQVIGPRNAVQNKNIEIGNVLEYLKAQLKSVTSNLGNNTHAAVKVNLSLGQGRGHPHS</sequence>
<accession>A0AAW2HNH0</accession>
<dbReference type="InterPro" id="IPR048485">
    <property type="entry name" value="COG5_helical"/>
</dbReference>
<evidence type="ECO:0000259" key="1">
    <source>
        <dbReference type="Pfam" id="PF20649"/>
    </source>
</evidence>